<dbReference type="FunFam" id="1.10.630.10:FF:000018">
    <property type="entry name" value="Cytochrome P450 monooxygenase"/>
    <property type="match status" value="1"/>
</dbReference>
<dbReference type="GO" id="GO:0016705">
    <property type="term" value="F:oxidoreductase activity, acting on paired donors, with incorporation or reduction of molecular oxygen"/>
    <property type="evidence" value="ECO:0007669"/>
    <property type="project" value="InterPro"/>
</dbReference>
<gene>
    <name evidence="8" type="ORF">SAMN05216268_104334</name>
</gene>
<evidence type="ECO:0000256" key="2">
    <source>
        <dbReference type="ARBA" id="ARBA00022617"/>
    </source>
</evidence>
<keyword evidence="4 7" id="KW-0560">Oxidoreductase</keyword>
<evidence type="ECO:0000256" key="5">
    <source>
        <dbReference type="ARBA" id="ARBA00023004"/>
    </source>
</evidence>
<proteinExistence type="inferred from homology"/>
<dbReference type="Pfam" id="PF00067">
    <property type="entry name" value="p450"/>
    <property type="match status" value="1"/>
</dbReference>
<sequence>MRPLRTRAPRRLSGRARAPPLASRIVTSIPQPPDILSPEFAIDPYSAYRVLREHYPLLHHKGTDSYLLSRYEDVERAFREPVFTSDNYSWQLEPVHGGRTLPQMSGREHAVRRALVAPAFRGRELRETFLPLIERNARELIDAFRGAEEVDLVAQFATRLPINVIVDMLGLDRADHDRFHGWYTAVVAFISNLAQDPGIAAAGRHAGDELAAYLHPIIRERRAAPGDDLLSRLCTAEVEGVRMTDQDITSFVSLLLSAGGETSDKAIALLVRNLLAHPNQWAAVRADRSLIPVAFAETLRHTPPVQMIMRQPAEDVRLSGGTVPAGATVVCLIGAANRDPRQYFEPDAFDVFRTDLNPDSAFSAAAQHIAFGLGRHFCVGALLARAEVETGINQLLDAFPDLRFADGTAPGDAGVFTRGPQQLRLRLRAGAP</sequence>
<evidence type="ECO:0000256" key="7">
    <source>
        <dbReference type="RuleBase" id="RU000461"/>
    </source>
</evidence>
<keyword evidence="2 7" id="KW-0349">Heme</keyword>
<organism evidence="8 9">
    <name type="scientific">Streptomyces yunnanensis</name>
    <dbReference type="NCBI Taxonomy" id="156453"/>
    <lineage>
        <taxon>Bacteria</taxon>
        <taxon>Bacillati</taxon>
        <taxon>Actinomycetota</taxon>
        <taxon>Actinomycetes</taxon>
        <taxon>Kitasatosporales</taxon>
        <taxon>Streptomycetaceae</taxon>
        <taxon>Streptomyces</taxon>
    </lineage>
</organism>
<dbReference type="EMBL" id="FRBK01000004">
    <property type="protein sequence ID" value="SHL44727.1"/>
    <property type="molecule type" value="Genomic_DNA"/>
</dbReference>
<evidence type="ECO:0000313" key="9">
    <source>
        <dbReference type="Proteomes" id="UP000184388"/>
    </source>
</evidence>
<evidence type="ECO:0000256" key="3">
    <source>
        <dbReference type="ARBA" id="ARBA00022723"/>
    </source>
</evidence>
<dbReference type="InterPro" id="IPR036396">
    <property type="entry name" value="Cyt_P450_sf"/>
</dbReference>
<name>A0A9X8MQH8_9ACTN</name>
<keyword evidence="6 7" id="KW-0503">Monooxygenase</keyword>
<dbReference type="Gene3D" id="1.10.630.10">
    <property type="entry name" value="Cytochrome P450"/>
    <property type="match status" value="1"/>
</dbReference>
<comment type="similarity">
    <text evidence="1 7">Belongs to the cytochrome P450 family.</text>
</comment>
<comment type="caution">
    <text evidence="8">The sequence shown here is derived from an EMBL/GenBank/DDBJ whole genome shotgun (WGS) entry which is preliminary data.</text>
</comment>
<evidence type="ECO:0000313" key="8">
    <source>
        <dbReference type="EMBL" id="SHL44727.1"/>
    </source>
</evidence>
<dbReference type="GO" id="GO:0020037">
    <property type="term" value="F:heme binding"/>
    <property type="evidence" value="ECO:0007669"/>
    <property type="project" value="InterPro"/>
</dbReference>
<reference evidence="9" key="1">
    <citation type="submission" date="2016-11" db="EMBL/GenBank/DDBJ databases">
        <authorList>
            <person name="Jaros S."/>
            <person name="Januszkiewicz K."/>
            <person name="Wedrychowicz H."/>
        </authorList>
    </citation>
    <scope>NUCLEOTIDE SEQUENCE [LARGE SCALE GENOMIC DNA]</scope>
    <source>
        <strain evidence="9">CGMCC 4.3555</strain>
    </source>
</reference>
<dbReference type="PANTHER" id="PTHR46696:SF3">
    <property type="entry name" value="PULCHERRIMINIC ACID SYNTHASE"/>
    <property type="match status" value="1"/>
</dbReference>
<dbReference type="GO" id="GO:0005506">
    <property type="term" value="F:iron ion binding"/>
    <property type="evidence" value="ECO:0007669"/>
    <property type="project" value="InterPro"/>
</dbReference>
<dbReference type="Proteomes" id="UP000184388">
    <property type="component" value="Unassembled WGS sequence"/>
</dbReference>
<protein>
    <submittedName>
        <fullName evidence="8">Pulcherriminic acid synthase</fullName>
    </submittedName>
</protein>
<dbReference type="PROSITE" id="PS00086">
    <property type="entry name" value="CYTOCHROME_P450"/>
    <property type="match status" value="1"/>
</dbReference>
<dbReference type="InterPro" id="IPR002397">
    <property type="entry name" value="Cyt_P450_B"/>
</dbReference>
<dbReference type="GO" id="GO:0004497">
    <property type="term" value="F:monooxygenase activity"/>
    <property type="evidence" value="ECO:0007669"/>
    <property type="project" value="UniProtKB-KW"/>
</dbReference>
<dbReference type="PANTHER" id="PTHR46696">
    <property type="entry name" value="P450, PUTATIVE (EUROFUNG)-RELATED"/>
    <property type="match status" value="1"/>
</dbReference>
<evidence type="ECO:0000256" key="6">
    <source>
        <dbReference type="ARBA" id="ARBA00023033"/>
    </source>
</evidence>
<evidence type="ECO:0000256" key="1">
    <source>
        <dbReference type="ARBA" id="ARBA00010617"/>
    </source>
</evidence>
<evidence type="ECO:0000256" key="4">
    <source>
        <dbReference type="ARBA" id="ARBA00023002"/>
    </source>
</evidence>
<dbReference type="InterPro" id="IPR001128">
    <property type="entry name" value="Cyt_P450"/>
</dbReference>
<dbReference type="AlphaFoldDB" id="A0A9X8MQH8"/>
<dbReference type="SUPFAM" id="SSF48264">
    <property type="entry name" value="Cytochrome P450"/>
    <property type="match status" value="1"/>
</dbReference>
<keyword evidence="5 7" id="KW-0408">Iron</keyword>
<accession>A0A9X8MQH8</accession>
<keyword evidence="3 7" id="KW-0479">Metal-binding</keyword>
<dbReference type="InterPro" id="IPR017972">
    <property type="entry name" value="Cyt_P450_CS"/>
</dbReference>
<dbReference type="PRINTS" id="PR00359">
    <property type="entry name" value="BP450"/>
</dbReference>